<proteinExistence type="predicted"/>
<dbReference type="RefSeq" id="WP_184582622.1">
    <property type="nucleotide sequence ID" value="NZ_JACHJT010000001.1"/>
</dbReference>
<name>A0A7W7RM37_9ACTN</name>
<keyword evidence="1" id="KW-0472">Membrane</keyword>
<evidence type="ECO:0000313" key="2">
    <source>
        <dbReference type="EMBL" id="MBB4934502.1"/>
    </source>
</evidence>
<comment type="caution">
    <text evidence="2">The sequence shown here is derived from an EMBL/GenBank/DDBJ whole genome shotgun (WGS) entry which is preliminary data.</text>
</comment>
<protein>
    <recommendedName>
        <fullName evidence="4">DUF5134 domain-containing protein</fullName>
    </recommendedName>
</protein>
<organism evidence="2 3">
    <name type="scientific">Lipingzhangella halophila</name>
    <dbReference type="NCBI Taxonomy" id="1783352"/>
    <lineage>
        <taxon>Bacteria</taxon>
        <taxon>Bacillati</taxon>
        <taxon>Actinomycetota</taxon>
        <taxon>Actinomycetes</taxon>
        <taxon>Streptosporangiales</taxon>
        <taxon>Nocardiopsidaceae</taxon>
        <taxon>Lipingzhangella</taxon>
    </lineage>
</organism>
<accession>A0A7W7RM37</accession>
<reference evidence="2 3" key="1">
    <citation type="submission" date="2020-08" db="EMBL/GenBank/DDBJ databases">
        <title>Sequencing the genomes of 1000 actinobacteria strains.</title>
        <authorList>
            <person name="Klenk H.-P."/>
        </authorList>
    </citation>
    <scope>NUCLEOTIDE SEQUENCE [LARGE SCALE GENOMIC DNA]</scope>
    <source>
        <strain evidence="2 3">DSM 102030</strain>
    </source>
</reference>
<keyword evidence="1" id="KW-1133">Transmembrane helix</keyword>
<dbReference type="EMBL" id="JACHJT010000001">
    <property type="protein sequence ID" value="MBB4934502.1"/>
    <property type="molecule type" value="Genomic_DNA"/>
</dbReference>
<dbReference type="AlphaFoldDB" id="A0A7W7RM37"/>
<keyword evidence="3" id="KW-1185">Reference proteome</keyword>
<evidence type="ECO:0000313" key="3">
    <source>
        <dbReference type="Proteomes" id="UP000523007"/>
    </source>
</evidence>
<feature type="transmembrane region" description="Helical" evidence="1">
    <location>
        <begin position="34"/>
        <end position="50"/>
    </location>
</feature>
<gene>
    <name evidence="2" type="ORF">F4561_005322</name>
</gene>
<evidence type="ECO:0000256" key="1">
    <source>
        <dbReference type="SAM" id="Phobius"/>
    </source>
</evidence>
<keyword evidence="1" id="KW-0812">Transmembrane</keyword>
<evidence type="ECO:0008006" key="4">
    <source>
        <dbReference type="Google" id="ProtNLM"/>
    </source>
</evidence>
<sequence length="170" mass="17649">MAMDTAVHLSLALVGFGCSLVPLAIRLPGPLPRWGIHSIMALAMGAMVVAGMTGPARLPLAAVLLIPAAWAWYELPRRREWLHVVVDLLAMALLVLFAPPHGGTMAPDAADHAHGHGALGGTAAAPVAVFLFWLCAHGSCLTQRNRRPPAADSLSSLGMVGSMAVMGILG</sequence>
<dbReference type="Proteomes" id="UP000523007">
    <property type="component" value="Unassembled WGS sequence"/>
</dbReference>
<feature type="transmembrane region" description="Helical" evidence="1">
    <location>
        <begin position="118"/>
        <end position="138"/>
    </location>
</feature>
<feature type="transmembrane region" description="Helical" evidence="1">
    <location>
        <begin position="6"/>
        <end position="27"/>
    </location>
</feature>
<feature type="transmembrane region" description="Helical" evidence="1">
    <location>
        <begin position="80"/>
        <end position="98"/>
    </location>
</feature>